<protein>
    <submittedName>
        <fullName evidence="1">Uncharacterized protein</fullName>
    </submittedName>
</protein>
<organism evidence="1">
    <name type="scientific">bioreactor metagenome</name>
    <dbReference type="NCBI Taxonomy" id="1076179"/>
    <lineage>
        <taxon>unclassified sequences</taxon>
        <taxon>metagenomes</taxon>
        <taxon>ecological metagenomes</taxon>
    </lineage>
</organism>
<accession>A0A645IQE2</accession>
<dbReference type="AlphaFoldDB" id="A0A645IQE2"/>
<gene>
    <name evidence="1" type="ORF">SDC9_200766</name>
</gene>
<name>A0A645IQE2_9ZZZZ</name>
<dbReference type="EMBL" id="VSSQ01119894">
    <property type="protein sequence ID" value="MPN53102.1"/>
    <property type="molecule type" value="Genomic_DNA"/>
</dbReference>
<comment type="caution">
    <text evidence="1">The sequence shown here is derived from an EMBL/GenBank/DDBJ whole genome shotgun (WGS) entry which is preliminary data.</text>
</comment>
<proteinExistence type="predicted"/>
<reference evidence="1" key="1">
    <citation type="submission" date="2019-08" db="EMBL/GenBank/DDBJ databases">
        <authorList>
            <person name="Kucharzyk K."/>
            <person name="Murdoch R.W."/>
            <person name="Higgins S."/>
            <person name="Loffler F."/>
        </authorList>
    </citation>
    <scope>NUCLEOTIDE SEQUENCE</scope>
</reference>
<evidence type="ECO:0000313" key="1">
    <source>
        <dbReference type="EMBL" id="MPN53102.1"/>
    </source>
</evidence>
<sequence>MNDHFRVRFTAEFESGVNQPGPKGFVVFNDPVMHQRDVSMHRDMGMGVFVARLPVGGPAGMAYSGGPGERQICYRFFK</sequence>